<dbReference type="Proteomes" id="UP001597102">
    <property type="component" value="Unassembled WGS sequence"/>
</dbReference>
<comment type="caution">
    <text evidence="3">The sequence shown here is derived from an EMBL/GenBank/DDBJ whole genome shotgun (WGS) entry which is preliminary data.</text>
</comment>
<feature type="domain" description="HTH cro/C1-type" evidence="2">
    <location>
        <begin position="16"/>
        <end position="70"/>
    </location>
</feature>
<organism evidence="3 4">
    <name type="scientific">Methyloligella solikamskensis</name>
    <dbReference type="NCBI Taxonomy" id="1177756"/>
    <lineage>
        <taxon>Bacteria</taxon>
        <taxon>Pseudomonadati</taxon>
        <taxon>Pseudomonadota</taxon>
        <taxon>Alphaproteobacteria</taxon>
        <taxon>Hyphomicrobiales</taxon>
        <taxon>Hyphomicrobiaceae</taxon>
        <taxon>Methyloligella</taxon>
    </lineage>
</organism>
<dbReference type="Gene3D" id="2.60.120.10">
    <property type="entry name" value="Jelly Rolls"/>
    <property type="match status" value="1"/>
</dbReference>
<gene>
    <name evidence="3" type="ORF">ACFQ2F_04910</name>
</gene>
<evidence type="ECO:0000313" key="3">
    <source>
        <dbReference type="EMBL" id="MFD0986433.1"/>
    </source>
</evidence>
<dbReference type="CDD" id="cd02209">
    <property type="entry name" value="cupin_XRE_C"/>
    <property type="match status" value="1"/>
</dbReference>
<dbReference type="InterPro" id="IPR050807">
    <property type="entry name" value="TransReg_Diox_bact_type"/>
</dbReference>
<keyword evidence="4" id="KW-1185">Reference proteome</keyword>
<dbReference type="Pfam" id="PF07883">
    <property type="entry name" value="Cupin_2"/>
    <property type="match status" value="1"/>
</dbReference>
<dbReference type="SUPFAM" id="SSF51182">
    <property type="entry name" value="RmlC-like cupins"/>
    <property type="match status" value="1"/>
</dbReference>
<dbReference type="PANTHER" id="PTHR46797:SF2">
    <property type="entry name" value="TRANSCRIPTIONAL REGULATOR"/>
    <property type="match status" value="1"/>
</dbReference>
<dbReference type="SMART" id="SM00530">
    <property type="entry name" value="HTH_XRE"/>
    <property type="match status" value="1"/>
</dbReference>
<sequence length="191" mass="20912">MDTKAPAEGVHIGAKLRQYRLAQRLTLKEVAQKADCSESMLSKIENDKITPSIGLLHRLVSILGTNINALFVQMPTGAITRSGERPSIAQTGVDEDKAIALELLTPSPSPFLFQSSIHTVPPQAESDGKIVHQGEDFGYVLEGSLELSLGDETFVLNAGDTFYFRSEIPHGYRNPGKETARIIWFNTPATF</sequence>
<protein>
    <submittedName>
        <fullName evidence="3">Cupin domain-containing protein</fullName>
    </submittedName>
</protein>
<dbReference type="RefSeq" id="WP_379086558.1">
    <property type="nucleotide sequence ID" value="NZ_JBHTJO010000001.1"/>
</dbReference>
<keyword evidence="1" id="KW-0238">DNA-binding</keyword>
<dbReference type="PROSITE" id="PS50943">
    <property type="entry name" value="HTH_CROC1"/>
    <property type="match status" value="1"/>
</dbReference>
<accession>A0ABW3J9K6</accession>
<dbReference type="SUPFAM" id="SSF47413">
    <property type="entry name" value="lambda repressor-like DNA-binding domains"/>
    <property type="match status" value="1"/>
</dbReference>
<proteinExistence type="predicted"/>
<evidence type="ECO:0000259" key="2">
    <source>
        <dbReference type="PROSITE" id="PS50943"/>
    </source>
</evidence>
<name>A0ABW3J9K6_9HYPH</name>
<dbReference type="InterPro" id="IPR011051">
    <property type="entry name" value="RmlC_Cupin_sf"/>
</dbReference>
<dbReference type="InterPro" id="IPR010982">
    <property type="entry name" value="Lambda_DNA-bd_dom_sf"/>
</dbReference>
<evidence type="ECO:0000313" key="4">
    <source>
        <dbReference type="Proteomes" id="UP001597102"/>
    </source>
</evidence>
<dbReference type="CDD" id="cd00093">
    <property type="entry name" value="HTH_XRE"/>
    <property type="match status" value="1"/>
</dbReference>
<dbReference type="InterPro" id="IPR014710">
    <property type="entry name" value="RmlC-like_jellyroll"/>
</dbReference>
<dbReference type="InterPro" id="IPR013096">
    <property type="entry name" value="Cupin_2"/>
</dbReference>
<dbReference type="Pfam" id="PF13560">
    <property type="entry name" value="HTH_31"/>
    <property type="match status" value="1"/>
</dbReference>
<dbReference type="PANTHER" id="PTHR46797">
    <property type="entry name" value="HTH-TYPE TRANSCRIPTIONAL REGULATOR"/>
    <property type="match status" value="1"/>
</dbReference>
<reference evidence="4" key="1">
    <citation type="journal article" date="2019" name="Int. J. Syst. Evol. Microbiol.">
        <title>The Global Catalogue of Microorganisms (GCM) 10K type strain sequencing project: providing services to taxonomists for standard genome sequencing and annotation.</title>
        <authorList>
            <consortium name="The Broad Institute Genomics Platform"/>
            <consortium name="The Broad Institute Genome Sequencing Center for Infectious Disease"/>
            <person name="Wu L."/>
            <person name="Ma J."/>
        </authorList>
    </citation>
    <scope>NUCLEOTIDE SEQUENCE [LARGE SCALE GENOMIC DNA]</scope>
    <source>
        <strain evidence="4">CCUG 61697</strain>
    </source>
</reference>
<dbReference type="EMBL" id="JBHTJO010000001">
    <property type="protein sequence ID" value="MFD0986433.1"/>
    <property type="molecule type" value="Genomic_DNA"/>
</dbReference>
<evidence type="ECO:0000256" key="1">
    <source>
        <dbReference type="ARBA" id="ARBA00023125"/>
    </source>
</evidence>
<dbReference type="Gene3D" id="1.10.260.40">
    <property type="entry name" value="lambda repressor-like DNA-binding domains"/>
    <property type="match status" value="1"/>
</dbReference>
<dbReference type="InterPro" id="IPR001387">
    <property type="entry name" value="Cro/C1-type_HTH"/>
</dbReference>